<comment type="subcellular location">
    <subcellularLocation>
        <location evidence="12">Cell inner membrane</location>
        <topology evidence="12">Lipid-anchor</topology>
        <orientation evidence="12">Periplasmic side</orientation>
    </subcellularLocation>
</comment>
<dbReference type="RefSeq" id="WP_386408039.1">
    <property type="nucleotide sequence ID" value="NZ_JBHTJH010000010.1"/>
</dbReference>
<accession>A0ABW3D0M8</accession>
<comment type="cofactor">
    <cofactor evidence="1 12">
        <name>Mg(2+)</name>
        <dbReference type="ChEBI" id="CHEBI:18420"/>
    </cofactor>
</comment>
<keyword evidence="7 11" id="KW-0274">FAD</keyword>
<evidence type="ECO:0000313" key="13">
    <source>
        <dbReference type="EMBL" id="MFD0862682.1"/>
    </source>
</evidence>
<keyword evidence="8 11" id="KW-0460">Magnesium</keyword>
<comment type="function">
    <text evidence="12">Flavin transferase that catalyzes the transfer of the FMN moiety of FAD and its covalent binding to the hydroxyl group of a threonine residue in a target flavoprotein.</text>
</comment>
<evidence type="ECO:0000256" key="8">
    <source>
        <dbReference type="ARBA" id="ARBA00022842"/>
    </source>
</evidence>
<dbReference type="Proteomes" id="UP001596978">
    <property type="component" value="Unassembled WGS sequence"/>
</dbReference>
<protein>
    <recommendedName>
        <fullName evidence="3 11">FAD:protein FMN transferase</fullName>
        <ecNumber evidence="2 11">2.7.1.180</ecNumber>
    </recommendedName>
    <alternativeName>
        <fullName evidence="9 11">Flavin transferase</fullName>
    </alternativeName>
</protein>
<evidence type="ECO:0000256" key="1">
    <source>
        <dbReference type="ARBA" id="ARBA00001946"/>
    </source>
</evidence>
<keyword evidence="12" id="KW-0997">Cell inner membrane</keyword>
<dbReference type="GO" id="GO:0016740">
    <property type="term" value="F:transferase activity"/>
    <property type="evidence" value="ECO:0007669"/>
    <property type="project" value="UniProtKB-KW"/>
</dbReference>
<evidence type="ECO:0000313" key="14">
    <source>
        <dbReference type="Proteomes" id="UP001596978"/>
    </source>
</evidence>
<comment type="caution">
    <text evidence="13">The sequence shown here is derived from an EMBL/GenBank/DDBJ whole genome shotgun (WGS) entry which is preliminary data.</text>
</comment>
<evidence type="ECO:0000256" key="11">
    <source>
        <dbReference type="PIRNR" id="PIRNR006268"/>
    </source>
</evidence>
<dbReference type="PANTHER" id="PTHR30040">
    <property type="entry name" value="THIAMINE BIOSYNTHESIS LIPOPROTEIN APBE"/>
    <property type="match status" value="1"/>
</dbReference>
<dbReference type="SUPFAM" id="SSF143631">
    <property type="entry name" value="ApbE-like"/>
    <property type="match status" value="1"/>
</dbReference>
<evidence type="ECO:0000256" key="6">
    <source>
        <dbReference type="ARBA" id="ARBA00022723"/>
    </source>
</evidence>
<keyword evidence="4 11" id="KW-0285">Flavoprotein</keyword>
<name>A0ABW3D0M8_9FLAO</name>
<dbReference type="InterPro" id="IPR003374">
    <property type="entry name" value="ApbE-like_sf"/>
</dbReference>
<evidence type="ECO:0000256" key="9">
    <source>
        <dbReference type="ARBA" id="ARBA00031306"/>
    </source>
</evidence>
<keyword evidence="12" id="KW-0472">Membrane</keyword>
<dbReference type="InterPro" id="IPR024932">
    <property type="entry name" value="ApbE"/>
</dbReference>
<sequence length="344" mass="38545">MDLKRSFDFFGFLLACVVIFACKEKTNQITIKQNQGYAIGTSYNVQYEVDSDDTDYQQQIDSVFQILNRSLSTYIPTSDISKINKGDTTVVVDEIFREVFLSSKKIWAETDGIFDPTVGALVNAWGFGPEKPLKQLSKQKIDSILEFTGLDKVRLNMDGTVVKKHPNLYIDFNALGKGYAIDLIGRVLDKRNVKNYLIEVGGEVLAKGVKPTTKKPWVVGIDSPFQVTEERIILKAIKISDAAMATSGNYRKFRVDPQTGERYVHTINPKTGYSAKSNVLSVSVLAKTCMEADAYATAFMAMPFEKTKSLLSASKDLDALIMYLDDEDILQYHITDGFQEKLLD</sequence>
<keyword evidence="12" id="KW-1003">Cell membrane</keyword>
<gene>
    <name evidence="13" type="ORF">ACFQ1M_10750</name>
</gene>
<dbReference type="Pfam" id="PF02424">
    <property type="entry name" value="ApbE"/>
    <property type="match status" value="1"/>
</dbReference>
<dbReference type="EMBL" id="JBHTJH010000010">
    <property type="protein sequence ID" value="MFD0862682.1"/>
    <property type="molecule type" value="Genomic_DNA"/>
</dbReference>
<dbReference type="PROSITE" id="PS51257">
    <property type="entry name" value="PROKAR_LIPOPROTEIN"/>
    <property type="match status" value="1"/>
</dbReference>
<evidence type="ECO:0000256" key="3">
    <source>
        <dbReference type="ARBA" id="ARBA00016337"/>
    </source>
</evidence>
<evidence type="ECO:0000256" key="12">
    <source>
        <dbReference type="RuleBase" id="RU363002"/>
    </source>
</evidence>
<dbReference type="EC" id="2.7.1.180" evidence="2 11"/>
<organism evidence="13 14">
    <name type="scientific">Sungkyunkwania multivorans</name>
    <dbReference type="NCBI Taxonomy" id="1173618"/>
    <lineage>
        <taxon>Bacteria</taxon>
        <taxon>Pseudomonadati</taxon>
        <taxon>Bacteroidota</taxon>
        <taxon>Flavobacteriia</taxon>
        <taxon>Flavobacteriales</taxon>
        <taxon>Flavobacteriaceae</taxon>
        <taxon>Sungkyunkwania</taxon>
    </lineage>
</organism>
<evidence type="ECO:0000256" key="7">
    <source>
        <dbReference type="ARBA" id="ARBA00022827"/>
    </source>
</evidence>
<keyword evidence="5 11" id="KW-0808">Transferase</keyword>
<comment type="similarity">
    <text evidence="11 12">Belongs to the ApbE family.</text>
</comment>
<evidence type="ECO:0000256" key="5">
    <source>
        <dbReference type="ARBA" id="ARBA00022679"/>
    </source>
</evidence>
<proteinExistence type="inferred from homology"/>
<keyword evidence="14" id="KW-1185">Reference proteome</keyword>
<evidence type="ECO:0000256" key="4">
    <source>
        <dbReference type="ARBA" id="ARBA00022630"/>
    </source>
</evidence>
<evidence type="ECO:0000256" key="2">
    <source>
        <dbReference type="ARBA" id="ARBA00011955"/>
    </source>
</evidence>
<evidence type="ECO:0000256" key="10">
    <source>
        <dbReference type="ARBA" id="ARBA00048540"/>
    </source>
</evidence>
<dbReference type="Gene3D" id="3.10.520.10">
    <property type="entry name" value="ApbE-like domains"/>
    <property type="match status" value="1"/>
</dbReference>
<dbReference type="PIRSF" id="PIRSF006268">
    <property type="entry name" value="ApbE"/>
    <property type="match status" value="1"/>
</dbReference>
<dbReference type="PANTHER" id="PTHR30040:SF2">
    <property type="entry name" value="FAD:PROTEIN FMN TRANSFERASE"/>
    <property type="match status" value="1"/>
</dbReference>
<reference evidence="14" key="1">
    <citation type="journal article" date="2019" name="Int. J. Syst. Evol. Microbiol.">
        <title>The Global Catalogue of Microorganisms (GCM) 10K type strain sequencing project: providing services to taxonomists for standard genome sequencing and annotation.</title>
        <authorList>
            <consortium name="The Broad Institute Genomics Platform"/>
            <consortium name="The Broad Institute Genome Sequencing Center for Infectious Disease"/>
            <person name="Wu L."/>
            <person name="Ma J."/>
        </authorList>
    </citation>
    <scope>NUCLEOTIDE SEQUENCE [LARGE SCALE GENOMIC DNA]</scope>
    <source>
        <strain evidence="14">CCUG 62952</strain>
    </source>
</reference>
<comment type="catalytic activity">
    <reaction evidence="10 11 12">
        <text>L-threonyl-[protein] + FAD = FMN-L-threonyl-[protein] + AMP + H(+)</text>
        <dbReference type="Rhea" id="RHEA:36847"/>
        <dbReference type="Rhea" id="RHEA-COMP:11060"/>
        <dbReference type="Rhea" id="RHEA-COMP:11061"/>
        <dbReference type="ChEBI" id="CHEBI:15378"/>
        <dbReference type="ChEBI" id="CHEBI:30013"/>
        <dbReference type="ChEBI" id="CHEBI:57692"/>
        <dbReference type="ChEBI" id="CHEBI:74257"/>
        <dbReference type="ChEBI" id="CHEBI:456215"/>
        <dbReference type="EC" id="2.7.1.180"/>
    </reaction>
</comment>
<keyword evidence="12" id="KW-0449">Lipoprotein</keyword>
<keyword evidence="6 11" id="KW-0479">Metal-binding</keyword>